<evidence type="ECO:0000313" key="2">
    <source>
        <dbReference type="Proteomes" id="UP000622475"/>
    </source>
</evidence>
<evidence type="ECO:0000313" key="1">
    <source>
        <dbReference type="EMBL" id="MBE9662441.1"/>
    </source>
</evidence>
<dbReference type="Proteomes" id="UP000622475">
    <property type="component" value="Unassembled WGS sequence"/>
</dbReference>
<gene>
    <name evidence="1" type="ORF">IRJ16_11165</name>
</gene>
<dbReference type="EMBL" id="JADFFL010000003">
    <property type="protein sequence ID" value="MBE9662441.1"/>
    <property type="molecule type" value="Genomic_DNA"/>
</dbReference>
<proteinExistence type="predicted"/>
<accession>A0A929KVN0</accession>
<dbReference type="AlphaFoldDB" id="A0A929KVN0"/>
<name>A0A929KVN0_9SPHI</name>
<organism evidence="1 2">
    <name type="scientific">Mucilaginibacter myungsuensis</name>
    <dbReference type="NCBI Taxonomy" id="649104"/>
    <lineage>
        <taxon>Bacteria</taxon>
        <taxon>Pseudomonadati</taxon>
        <taxon>Bacteroidota</taxon>
        <taxon>Sphingobacteriia</taxon>
        <taxon>Sphingobacteriales</taxon>
        <taxon>Sphingobacteriaceae</taxon>
        <taxon>Mucilaginibacter</taxon>
    </lineage>
</organism>
<sequence>MINLNQDEGVRYAWWKDDKVVSELKQLSGDLKSGKEKGATWEDVKAAIRPIQKGRPIICVPSK</sequence>
<comment type="caution">
    <text evidence="1">The sequence shown here is derived from an EMBL/GenBank/DDBJ whole genome shotgun (WGS) entry which is preliminary data.</text>
</comment>
<dbReference type="RefSeq" id="WP_194111611.1">
    <property type="nucleotide sequence ID" value="NZ_JADFFL010000003.1"/>
</dbReference>
<keyword evidence="2" id="KW-1185">Reference proteome</keyword>
<protein>
    <submittedName>
        <fullName evidence="1">Uncharacterized protein</fullName>
    </submittedName>
</protein>
<reference evidence="1" key="1">
    <citation type="submission" date="2020-10" db="EMBL/GenBank/DDBJ databases">
        <title>Mucilaginibacter mali sp. nov., isolated from rhizosphere soil of apple orchard.</title>
        <authorList>
            <person name="Lee J.-S."/>
            <person name="Kim H.S."/>
            <person name="Kim J.-S."/>
        </authorList>
    </citation>
    <scope>NUCLEOTIDE SEQUENCE</scope>
    <source>
        <strain evidence="1">KCTC 22746</strain>
    </source>
</reference>